<feature type="transmembrane region" description="Helical" evidence="1">
    <location>
        <begin position="58"/>
        <end position="77"/>
    </location>
</feature>
<keyword evidence="1" id="KW-1133">Transmembrane helix</keyword>
<evidence type="ECO:0000313" key="4">
    <source>
        <dbReference type="Proteomes" id="UP001500320"/>
    </source>
</evidence>
<keyword evidence="4" id="KW-1185">Reference proteome</keyword>
<evidence type="ECO:0000256" key="2">
    <source>
        <dbReference type="SAM" id="SignalP"/>
    </source>
</evidence>
<sequence>MDLRRLTRRTALWCAAAAPLLYAVVSLTALQVAARQTGGPLTEGMVERADTQLASAGGWTGGFALVLAAEAAVLVASGGRLNRRSTAGGLVLCAAVGMVYLTSLALVVSATHVIVLYPSGDIDLGLLFPGWYFPALIVIAVMTAAALVVWLAAAVRDASAA</sequence>
<proteinExistence type="predicted"/>
<dbReference type="Proteomes" id="UP001500320">
    <property type="component" value="Unassembled WGS sequence"/>
</dbReference>
<dbReference type="EMBL" id="BAAAUT010000014">
    <property type="protein sequence ID" value="GAA3130515.1"/>
    <property type="molecule type" value="Genomic_DNA"/>
</dbReference>
<dbReference type="RefSeq" id="WP_344858348.1">
    <property type="nucleotide sequence ID" value="NZ_BAAAUT010000014.1"/>
</dbReference>
<keyword evidence="1" id="KW-0812">Transmembrane</keyword>
<feature type="transmembrane region" description="Helical" evidence="1">
    <location>
        <begin position="131"/>
        <end position="155"/>
    </location>
</feature>
<keyword evidence="2" id="KW-0732">Signal</keyword>
<evidence type="ECO:0000313" key="3">
    <source>
        <dbReference type="EMBL" id="GAA3130515.1"/>
    </source>
</evidence>
<feature type="transmembrane region" description="Helical" evidence="1">
    <location>
        <begin position="89"/>
        <end position="111"/>
    </location>
</feature>
<gene>
    <name evidence="3" type="ORF">GCM10010466_21460</name>
</gene>
<feature type="chain" id="PRO_5045313367" evidence="2">
    <location>
        <begin position="30"/>
        <end position="161"/>
    </location>
</feature>
<evidence type="ECO:0000256" key="1">
    <source>
        <dbReference type="SAM" id="Phobius"/>
    </source>
</evidence>
<comment type="caution">
    <text evidence="3">The sequence shown here is derived from an EMBL/GenBank/DDBJ whole genome shotgun (WGS) entry which is preliminary data.</text>
</comment>
<reference evidence="4" key="1">
    <citation type="journal article" date="2019" name="Int. J. Syst. Evol. Microbiol.">
        <title>The Global Catalogue of Microorganisms (GCM) 10K type strain sequencing project: providing services to taxonomists for standard genome sequencing and annotation.</title>
        <authorList>
            <consortium name="The Broad Institute Genomics Platform"/>
            <consortium name="The Broad Institute Genome Sequencing Center for Infectious Disease"/>
            <person name="Wu L."/>
            <person name="Ma J."/>
        </authorList>
    </citation>
    <scope>NUCLEOTIDE SEQUENCE [LARGE SCALE GENOMIC DNA]</scope>
    <source>
        <strain evidence="4">JCM 9373</strain>
    </source>
</reference>
<feature type="signal peptide" evidence="2">
    <location>
        <begin position="1"/>
        <end position="29"/>
    </location>
</feature>
<accession>A0ABP6MYN5</accession>
<keyword evidence="1" id="KW-0472">Membrane</keyword>
<organism evidence="3 4">
    <name type="scientific">Planomonospora alba</name>
    <dbReference type="NCBI Taxonomy" id="161354"/>
    <lineage>
        <taxon>Bacteria</taxon>
        <taxon>Bacillati</taxon>
        <taxon>Actinomycetota</taxon>
        <taxon>Actinomycetes</taxon>
        <taxon>Streptosporangiales</taxon>
        <taxon>Streptosporangiaceae</taxon>
        <taxon>Planomonospora</taxon>
    </lineage>
</organism>
<name>A0ABP6MYN5_9ACTN</name>
<protein>
    <submittedName>
        <fullName evidence="3">Uncharacterized protein</fullName>
    </submittedName>
</protein>